<feature type="non-terminal residue" evidence="2">
    <location>
        <position position="1"/>
    </location>
</feature>
<accession>A0ABN9BJA4</accession>
<evidence type="ECO:0000313" key="2">
    <source>
        <dbReference type="EMBL" id="CAI9547581.1"/>
    </source>
</evidence>
<protein>
    <submittedName>
        <fullName evidence="2">Uncharacterized protein</fullName>
    </submittedName>
</protein>
<sequence length="100" mass="10533">DFAFPGGKLLVNKTVLLPVSSYAEHSHAKQCACSEAQTQHHVKQHTDNSLIATHVNPLLPSAISTVSVLFISTDHCTGVTEDVSDTTSVPPSVTMPAAVP</sequence>
<gene>
    <name evidence="2" type="ORF">SPARVUS_LOCUS3019198</name>
</gene>
<evidence type="ECO:0000313" key="3">
    <source>
        <dbReference type="Proteomes" id="UP001162483"/>
    </source>
</evidence>
<feature type="region of interest" description="Disordered" evidence="1">
    <location>
        <begin position="81"/>
        <end position="100"/>
    </location>
</feature>
<evidence type="ECO:0000256" key="1">
    <source>
        <dbReference type="SAM" id="MobiDB-lite"/>
    </source>
</evidence>
<feature type="non-terminal residue" evidence="2">
    <location>
        <position position="100"/>
    </location>
</feature>
<comment type="caution">
    <text evidence="2">The sequence shown here is derived from an EMBL/GenBank/DDBJ whole genome shotgun (WGS) entry which is preliminary data.</text>
</comment>
<dbReference type="EMBL" id="CATNWA010004357">
    <property type="protein sequence ID" value="CAI9547581.1"/>
    <property type="molecule type" value="Genomic_DNA"/>
</dbReference>
<reference evidence="2" key="1">
    <citation type="submission" date="2023-05" db="EMBL/GenBank/DDBJ databases">
        <authorList>
            <person name="Stuckert A."/>
        </authorList>
    </citation>
    <scope>NUCLEOTIDE SEQUENCE</scope>
</reference>
<dbReference type="Proteomes" id="UP001162483">
    <property type="component" value="Unassembled WGS sequence"/>
</dbReference>
<keyword evidence="3" id="KW-1185">Reference proteome</keyword>
<organism evidence="2 3">
    <name type="scientific">Staurois parvus</name>
    <dbReference type="NCBI Taxonomy" id="386267"/>
    <lineage>
        <taxon>Eukaryota</taxon>
        <taxon>Metazoa</taxon>
        <taxon>Chordata</taxon>
        <taxon>Craniata</taxon>
        <taxon>Vertebrata</taxon>
        <taxon>Euteleostomi</taxon>
        <taxon>Amphibia</taxon>
        <taxon>Batrachia</taxon>
        <taxon>Anura</taxon>
        <taxon>Neobatrachia</taxon>
        <taxon>Ranoidea</taxon>
        <taxon>Ranidae</taxon>
        <taxon>Staurois</taxon>
    </lineage>
</organism>
<name>A0ABN9BJA4_9NEOB</name>
<proteinExistence type="predicted"/>